<dbReference type="Proteomes" id="UP000037269">
    <property type="component" value="Unassembled WGS sequence"/>
</dbReference>
<protein>
    <submittedName>
        <fullName evidence="1">Uncharacterized protein</fullName>
    </submittedName>
</protein>
<dbReference type="AlphaFoldDB" id="A0A0D1XSC7"/>
<dbReference type="RefSeq" id="WP_043068821.1">
    <property type="nucleotide sequence ID" value="NZ_BJOA01000200.1"/>
</dbReference>
<dbReference type="PATRIC" id="fig|47500.12.peg.6402"/>
<reference evidence="2 4" key="2">
    <citation type="submission" date="2016-10" db="EMBL/GenBank/DDBJ databases">
        <authorList>
            <person name="de Groot N.N."/>
        </authorList>
    </citation>
    <scope>NUCLEOTIDE SEQUENCE [LARGE SCALE GENOMIC DNA]</scope>
    <source>
        <strain evidence="2 4">DSM 2895</strain>
    </source>
</reference>
<organism evidence="1 3">
    <name type="scientific">Aneurinibacillus migulanus</name>
    <name type="common">Bacillus migulanus</name>
    <dbReference type="NCBI Taxonomy" id="47500"/>
    <lineage>
        <taxon>Bacteria</taxon>
        <taxon>Bacillati</taxon>
        <taxon>Bacillota</taxon>
        <taxon>Bacilli</taxon>
        <taxon>Bacillales</taxon>
        <taxon>Paenibacillaceae</taxon>
        <taxon>Aneurinibacillus group</taxon>
        <taxon>Aneurinibacillus</taxon>
    </lineage>
</organism>
<dbReference type="STRING" id="47500.AF333_06815"/>
<reference evidence="1 3" key="1">
    <citation type="submission" date="2015-07" db="EMBL/GenBank/DDBJ databases">
        <title>Fjat-14205 dsm 2895.</title>
        <authorList>
            <person name="Liu B."/>
            <person name="Wang J."/>
            <person name="Zhu Y."/>
            <person name="Liu G."/>
            <person name="Chen Q."/>
            <person name="Chen Z."/>
            <person name="Lan J."/>
            <person name="Che J."/>
            <person name="Ge C."/>
            <person name="Shi H."/>
            <person name="Pan Z."/>
            <person name="Liu X."/>
        </authorList>
    </citation>
    <scope>NUCLEOTIDE SEQUENCE [LARGE SCALE GENOMIC DNA]</scope>
    <source>
        <strain evidence="1 3">DSM 2895</strain>
    </source>
</reference>
<dbReference type="GeneID" id="42304909"/>
<dbReference type="EMBL" id="LGUG01000004">
    <property type="protein sequence ID" value="KON95233.1"/>
    <property type="molecule type" value="Genomic_DNA"/>
</dbReference>
<evidence type="ECO:0000313" key="4">
    <source>
        <dbReference type="Proteomes" id="UP000182836"/>
    </source>
</evidence>
<evidence type="ECO:0000313" key="2">
    <source>
        <dbReference type="EMBL" id="SDK32938.1"/>
    </source>
</evidence>
<evidence type="ECO:0000313" key="1">
    <source>
        <dbReference type="EMBL" id="KON95233.1"/>
    </source>
</evidence>
<name>A0A0D1XSC7_ANEMI</name>
<evidence type="ECO:0000313" key="3">
    <source>
        <dbReference type="Proteomes" id="UP000037269"/>
    </source>
</evidence>
<sequence>MIDGLINGMDPYDYTLFQRAKIERRVKGDDKYNPKSKIEKIAEDVPCGIGNKTGTATAIRDGIGNVEVQQLYLMHTRFPDIKAGDIITVTGGGVVFGKYRAAPPYPVMDEKGVHHYEITLEVTNDA</sequence>
<dbReference type="OrthoDB" id="2990225at2"/>
<dbReference type="Proteomes" id="UP000182836">
    <property type="component" value="Unassembled WGS sequence"/>
</dbReference>
<accession>A0A0D1XSC7</accession>
<dbReference type="EMBL" id="FNED01000049">
    <property type="protein sequence ID" value="SDK32938.1"/>
    <property type="molecule type" value="Genomic_DNA"/>
</dbReference>
<proteinExistence type="predicted"/>
<keyword evidence="3" id="KW-1185">Reference proteome</keyword>
<gene>
    <name evidence="1" type="ORF">AF333_06815</name>
    <name evidence="2" type="ORF">SAMN04487909_14922</name>
</gene>